<evidence type="ECO:0000256" key="9">
    <source>
        <dbReference type="ARBA" id="ARBA00022840"/>
    </source>
</evidence>
<dbReference type="OrthoDB" id="412748at2759"/>
<keyword evidence="6" id="KW-0808">Transferase</keyword>
<dbReference type="Gene3D" id="3.30.460.10">
    <property type="entry name" value="Beta Polymerase, domain 2"/>
    <property type="match status" value="1"/>
</dbReference>
<feature type="domain" description="Poly(A) polymerase central" evidence="17">
    <location>
        <begin position="205"/>
        <end position="349"/>
    </location>
</feature>
<feature type="binding site" evidence="14">
    <location>
        <position position="99"/>
    </location>
    <ligand>
        <name>Mg(2+)</name>
        <dbReference type="ChEBI" id="CHEBI:18420"/>
        <label>2</label>
        <note>catalytic</note>
    </ligand>
</feature>
<evidence type="ECO:0000313" key="22">
    <source>
        <dbReference type="Proteomes" id="UP000494256"/>
    </source>
</evidence>
<feature type="binding site" evidence="13">
    <location>
        <begin position="86"/>
        <end position="88"/>
    </location>
    <ligand>
        <name>ATP</name>
        <dbReference type="ChEBI" id="CHEBI:30616"/>
    </ligand>
</feature>
<dbReference type="Proteomes" id="UP000494106">
    <property type="component" value="Unassembled WGS sequence"/>
</dbReference>
<dbReference type="EMBL" id="CADEBD010000336">
    <property type="protein sequence ID" value="CAB3247170.1"/>
    <property type="molecule type" value="Genomic_DNA"/>
</dbReference>
<evidence type="ECO:0000256" key="5">
    <source>
        <dbReference type="ARBA" id="ARBA00022664"/>
    </source>
</evidence>
<proteinExistence type="inferred from homology"/>
<evidence type="ECO:0000256" key="3">
    <source>
        <dbReference type="ARBA" id="ARBA00010912"/>
    </source>
</evidence>
<comment type="subcellular location">
    <subcellularLocation>
        <location evidence="2">Nucleus</location>
    </subcellularLocation>
</comment>
<dbReference type="GO" id="GO:1990817">
    <property type="term" value="F:poly(A) RNA polymerase activity"/>
    <property type="evidence" value="ECO:0007669"/>
    <property type="project" value="UniProtKB-UniRule"/>
</dbReference>
<dbReference type="Pfam" id="PF04926">
    <property type="entry name" value="PAP_RNA-bind"/>
    <property type="match status" value="1"/>
</dbReference>
<feature type="domain" description="Poly(A) polymerase nucleotidyltransferase" evidence="18">
    <location>
        <begin position="17"/>
        <end position="200"/>
    </location>
</feature>
<feature type="region of interest" description="Disordered" evidence="15">
    <location>
        <begin position="461"/>
        <end position="510"/>
    </location>
</feature>
<dbReference type="SUPFAM" id="SSF55003">
    <property type="entry name" value="PAP/Archaeal CCA-adding enzyme, C-terminal domain"/>
    <property type="match status" value="1"/>
</dbReference>
<name>A0A8S0ZH92_ARCPL</name>
<organism evidence="19 21">
    <name type="scientific">Arctia plantaginis</name>
    <name type="common">Wood tiger moth</name>
    <name type="synonym">Phalaena plantaginis</name>
    <dbReference type="NCBI Taxonomy" id="874455"/>
    <lineage>
        <taxon>Eukaryota</taxon>
        <taxon>Metazoa</taxon>
        <taxon>Ecdysozoa</taxon>
        <taxon>Arthropoda</taxon>
        <taxon>Hexapoda</taxon>
        <taxon>Insecta</taxon>
        <taxon>Pterygota</taxon>
        <taxon>Neoptera</taxon>
        <taxon>Endopterygota</taxon>
        <taxon>Lepidoptera</taxon>
        <taxon>Glossata</taxon>
        <taxon>Ditrysia</taxon>
        <taxon>Noctuoidea</taxon>
        <taxon>Erebidae</taxon>
        <taxon>Arctiinae</taxon>
        <taxon>Arctia</taxon>
    </lineage>
</organism>
<evidence type="ECO:0000256" key="6">
    <source>
        <dbReference type="ARBA" id="ARBA00022679"/>
    </source>
</evidence>
<feature type="binding site" evidence="13">
    <location>
        <position position="214"/>
    </location>
    <ligand>
        <name>ATP</name>
        <dbReference type="ChEBI" id="CHEBI:30616"/>
    </ligand>
</feature>
<protein>
    <recommendedName>
        <fullName evidence="4">polynucleotide adenylyltransferase</fullName>
        <ecNumber evidence="4">2.7.7.19</ecNumber>
    </recommendedName>
</protein>
<evidence type="ECO:0000256" key="10">
    <source>
        <dbReference type="ARBA" id="ARBA00022842"/>
    </source>
</evidence>
<evidence type="ECO:0000256" key="1">
    <source>
        <dbReference type="ARBA" id="ARBA00001936"/>
    </source>
</evidence>
<evidence type="ECO:0000256" key="14">
    <source>
        <dbReference type="PIRSR" id="PIRSR018425-2"/>
    </source>
</evidence>
<comment type="cofactor">
    <cofactor evidence="1">
        <name>Mn(2+)</name>
        <dbReference type="ChEBI" id="CHEBI:29035"/>
    </cofactor>
</comment>
<dbReference type="EMBL" id="CADEBC010000478">
    <property type="protein sequence ID" value="CAB3232636.1"/>
    <property type="molecule type" value="Genomic_DNA"/>
</dbReference>
<dbReference type="Pfam" id="PF20750">
    <property type="entry name" value="PAP_NTPase"/>
    <property type="match status" value="1"/>
</dbReference>
<dbReference type="PANTHER" id="PTHR10682:SF10">
    <property type="entry name" value="POLYNUCLEOTIDE ADENYLYLTRANSFERASE"/>
    <property type="match status" value="1"/>
</dbReference>
<evidence type="ECO:0000256" key="8">
    <source>
        <dbReference type="ARBA" id="ARBA00022741"/>
    </source>
</evidence>
<feature type="binding site" evidence="14">
    <location>
        <position position="101"/>
    </location>
    <ligand>
        <name>Mg(2+)</name>
        <dbReference type="ChEBI" id="CHEBI:18420"/>
        <label>2</label>
        <note>catalytic</note>
    </ligand>
</feature>
<evidence type="ECO:0000313" key="20">
    <source>
        <dbReference type="EMBL" id="CAB3247170.1"/>
    </source>
</evidence>
<dbReference type="GO" id="GO:0006397">
    <property type="term" value="P:mRNA processing"/>
    <property type="evidence" value="ECO:0007669"/>
    <property type="project" value="UniProtKB-KW"/>
</dbReference>
<dbReference type="SUPFAM" id="SSF81301">
    <property type="entry name" value="Nucleotidyltransferase"/>
    <property type="match status" value="1"/>
</dbReference>
<evidence type="ECO:0000256" key="2">
    <source>
        <dbReference type="ARBA" id="ARBA00004123"/>
    </source>
</evidence>
<gene>
    <name evidence="20" type="ORF">APLA_LOCUS11801</name>
    <name evidence="19" type="ORF">APLA_LOCUS4935</name>
</gene>
<evidence type="ECO:0000313" key="19">
    <source>
        <dbReference type="EMBL" id="CAB3232636.1"/>
    </source>
</evidence>
<dbReference type="InterPro" id="IPR048840">
    <property type="entry name" value="PolA_pol_NTPase"/>
</dbReference>
<dbReference type="InterPro" id="IPR011068">
    <property type="entry name" value="NuclTrfase_I-like_C"/>
</dbReference>
<dbReference type="FunFam" id="3.30.460.10:FF:000002">
    <property type="entry name" value="Poly(A) polymerase alpha, putative"/>
    <property type="match status" value="1"/>
</dbReference>
<dbReference type="Proteomes" id="UP000494256">
    <property type="component" value="Unassembled WGS sequence"/>
</dbReference>
<evidence type="ECO:0000256" key="13">
    <source>
        <dbReference type="PIRSR" id="PIRSR018425-1"/>
    </source>
</evidence>
<dbReference type="InterPro" id="IPR007012">
    <property type="entry name" value="PolA_pol_cen_dom"/>
</dbReference>
<dbReference type="GO" id="GO:0003723">
    <property type="term" value="F:RNA binding"/>
    <property type="evidence" value="ECO:0007669"/>
    <property type="project" value="UniProtKB-UniRule"/>
</dbReference>
<dbReference type="SUPFAM" id="SSF81631">
    <property type="entry name" value="PAP/OAS1 substrate-binding domain"/>
    <property type="match status" value="1"/>
</dbReference>
<feature type="compositionally biased region" description="Low complexity" evidence="15">
    <location>
        <begin position="497"/>
        <end position="510"/>
    </location>
</feature>
<keyword evidence="7 14" id="KW-0479">Metal-binding</keyword>
<evidence type="ECO:0000256" key="7">
    <source>
        <dbReference type="ARBA" id="ARBA00022723"/>
    </source>
</evidence>
<evidence type="ECO:0000256" key="4">
    <source>
        <dbReference type="ARBA" id="ARBA00012388"/>
    </source>
</evidence>
<dbReference type="GO" id="GO:0005524">
    <property type="term" value="F:ATP binding"/>
    <property type="evidence" value="ECO:0007669"/>
    <property type="project" value="UniProtKB-UniRule"/>
</dbReference>
<evidence type="ECO:0000259" key="17">
    <source>
        <dbReference type="Pfam" id="PF04928"/>
    </source>
</evidence>
<dbReference type="AlphaFoldDB" id="A0A8S0ZH92"/>
<feature type="binding site" evidence="13">
    <location>
        <position position="153"/>
    </location>
    <ligand>
        <name>ATP</name>
        <dbReference type="ChEBI" id="CHEBI:30616"/>
    </ligand>
</feature>
<dbReference type="Gene3D" id="3.30.70.590">
    <property type="entry name" value="Poly(A) polymerase predicted RNA binding domain"/>
    <property type="match status" value="1"/>
</dbReference>
<evidence type="ECO:0000259" key="16">
    <source>
        <dbReference type="Pfam" id="PF04926"/>
    </source>
</evidence>
<sequence>MANFQNHNNLKVLVSTPTVTGPTPTRVLTTCLEQYGVSESAPETNRRMEVLRLLQQLFRRWILQLSILQNMPRSAAEKVGGKVYAFGSLQLRVHDKNADVDALCVAPRHVSREAFFTSFLRVLSRQPQVKDLQAVQSAFVPLIKLKIDGVEVDLLFARLALREVPENLELRDNLLLKNLDARCVRSLNGCRVGDELLRLVPNVGTFRTTLRAIKLWAKRRGVYSNILGYLGGVSWAILVARTCQLNPNASPETLVHEFFVLFSQWRWPEPVLLKQAESEDLGLPVWDPKRNRLDGHHLMPILTPAYPQANSAFNVSATTLKIITEQLTIGLTVTEATRAGKCGWERLFEAPNFFSQYTHFLVLIASSATADDQLQWCGLVESKIRHLIMALEKKPYITIAHVNPKRYSSVPLNTINGQPLASLPGSPTPADPMAGIRRDRNARHVRREELHQYLPGSLLERERSAAGVRRRALDPAPAPPPYKKPKRLSHSSSDATSVSYSEDSNSSSIT</sequence>
<comment type="catalytic activity">
    <reaction evidence="12">
        <text>RNA(n) + ATP = RNA(n)-3'-adenine ribonucleotide + diphosphate</text>
        <dbReference type="Rhea" id="RHEA:11332"/>
        <dbReference type="Rhea" id="RHEA-COMP:14527"/>
        <dbReference type="Rhea" id="RHEA-COMP:17347"/>
        <dbReference type="ChEBI" id="CHEBI:30616"/>
        <dbReference type="ChEBI" id="CHEBI:33019"/>
        <dbReference type="ChEBI" id="CHEBI:140395"/>
        <dbReference type="ChEBI" id="CHEBI:173115"/>
        <dbReference type="EC" id="2.7.7.19"/>
    </reaction>
</comment>
<comment type="similarity">
    <text evidence="3">Belongs to the poly(A) polymerase family.</text>
</comment>
<feature type="binding site" evidence="13">
    <location>
        <begin position="99"/>
        <end position="101"/>
    </location>
    <ligand>
        <name>ATP</name>
        <dbReference type="ChEBI" id="CHEBI:30616"/>
    </ligand>
</feature>
<keyword evidence="9 13" id="KW-0067">ATP-binding</keyword>
<evidence type="ECO:0000256" key="15">
    <source>
        <dbReference type="SAM" id="MobiDB-lite"/>
    </source>
</evidence>
<dbReference type="GO" id="GO:0005634">
    <property type="term" value="C:nucleus"/>
    <property type="evidence" value="ECO:0007669"/>
    <property type="project" value="UniProtKB-SubCell"/>
</dbReference>
<evidence type="ECO:0000259" key="18">
    <source>
        <dbReference type="Pfam" id="PF20750"/>
    </source>
</evidence>
<evidence type="ECO:0000256" key="12">
    <source>
        <dbReference type="ARBA" id="ARBA00048830"/>
    </source>
</evidence>
<feature type="binding site" evidence="14">
    <location>
        <position position="101"/>
    </location>
    <ligand>
        <name>Mg(2+)</name>
        <dbReference type="ChEBI" id="CHEBI:18420"/>
        <label>1</label>
        <note>catalytic</note>
    </ligand>
</feature>
<comment type="cofactor">
    <cofactor evidence="14">
        <name>Mg(2+)</name>
        <dbReference type="ChEBI" id="CHEBI:18420"/>
    </cofactor>
    <text evidence="14">Binds 2 magnesium ions. Also active with manganese.</text>
</comment>
<feature type="binding site" evidence="13">
    <location>
        <position position="223"/>
    </location>
    <ligand>
        <name>ATP</name>
        <dbReference type="ChEBI" id="CHEBI:30616"/>
    </ligand>
</feature>
<dbReference type="PANTHER" id="PTHR10682">
    <property type="entry name" value="POLY A POLYMERASE"/>
    <property type="match status" value="1"/>
</dbReference>
<dbReference type="Gene3D" id="1.10.1410.10">
    <property type="match status" value="1"/>
</dbReference>
<dbReference type="EC" id="2.7.7.19" evidence="4"/>
<dbReference type="GO" id="GO:0046872">
    <property type="term" value="F:metal ion binding"/>
    <property type="evidence" value="ECO:0007669"/>
    <property type="project" value="UniProtKB-KW"/>
</dbReference>
<feature type="domain" description="Poly(A) polymerase RNA-binding" evidence="16">
    <location>
        <begin position="352"/>
        <end position="413"/>
    </location>
</feature>
<keyword evidence="10 14" id="KW-0460">Magnesium</keyword>
<dbReference type="GO" id="GO:0031123">
    <property type="term" value="P:RNA 3'-end processing"/>
    <property type="evidence" value="ECO:0007669"/>
    <property type="project" value="InterPro"/>
</dbReference>
<evidence type="ECO:0000313" key="21">
    <source>
        <dbReference type="Proteomes" id="UP000494106"/>
    </source>
</evidence>
<dbReference type="Pfam" id="PF04928">
    <property type="entry name" value="PAP_central"/>
    <property type="match status" value="1"/>
</dbReference>
<keyword evidence="8 13" id="KW-0547">Nucleotide-binding</keyword>
<feature type="binding site" evidence="14">
    <location>
        <position position="99"/>
    </location>
    <ligand>
        <name>Mg(2+)</name>
        <dbReference type="ChEBI" id="CHEBI:18420"/>
        <label>1</label>
        <note>catalytic</note>
    </ligand>
</feature>
<reference evidence="21 22" key="1">
    <citation type="submission" date="2020-04" db="EMBL/GenBank/DDBJ databases">
        <authorList>
            <person name="Wallbank WR R."/>
            <person name="Pardo Diaz C."/>
            <person name="Kozak K."/>
            <person name="Martin S."/>
            <person name="Jiggins C."/>
            <person name="Moest M."/>
            <person name="Warren A I."/>
            <person name="Byers J.R.P. K."/>
            <person name="Montejo-Kovacevich G."/>
            <person name="Yen C E."/>
        </authorList>
    </citation>
    <scope>NUCLEOTIDE SEQUENCE [LARGE SCALE GENOMIC DNA]</scope>
</reference>
<keyword evidence="21" id="KW-1185">Reference proteome</keyword>
<accession>A0A8S0ZH92</accession>
<keyword evidence="11" id="KW-0539">Nucleus</keyword>
<dbReference type="FunFam" id="1.10.1410.10:FF:000001">
    <property type="entry name" value="Putative poly(A) polymerase gamma"/>
    <property type="match status" value="1"/>
</dbReference>
<dbReference type="InterPro" id="IPR007010">
    <property type="entry name" value="PolA_pol_RNA-bd_dom"/>
</dbReference>
<keyword evidence="5" id="KW-0507">mRNA processing</keyword>
<dbReference type="CDD" id="cd05402">
    <property type="entry name" value="NT_PAP_TUTase"/>
    <property type="match status" value="1"/>
</dbReference>
<feature type="binding site" evidence="13">
    <location>
        <begin position="232"/>
        <end position="233"/>
    </location>
    <ligand>
        <name>ATP</name>
        <dbReference type="ChEBI" id="CHEBI:30616"/>
    </ligand>
</feature>
<comment type="caution">
    <text evidence="19">The sequence shown here is derived from an EMBL/GenBank/DDBJ whole genome shotgun (WGS) entry which is preliminary data.</text>
</comment>
<evidence type="ECO:0000256" key="11">
    <source>
        <dbReference type="ARBA" id="ARBA00023242"/>
    </source>
</evidence>
<feature type="binding site" evidence="14">
    <location>
        <position position="153"/>
    </location>
    <ligand>
        <name>Mg(2+)</name>
        <dbReference type="ChEBI" id="CHEBI:18420"/>
        <label>2</label>
        <note>catalytic</note>
    </ligand>
</feature>
<dbReference type="InterPro" id="IPR043519">
    <property type="entry name" value="NT_sf"/>
</dbReference>